<keyword evidence="2" id="KW-0732">Signal</keyword>
<accession>A0ABP8QIY6</accession>
<dbReference type="EMBL" id="BAABGQ010000006">
    <property type="protein sequence ID" value="GAA4504028.1"/>
    <property type="molecule type" value="Genomic_DNA"/>
</dbReference>
<reference evidence="4" key="1">
    <citation type="journal article" date="2019" name="Int. J. Syst. Evol. Microbiol.">
        <title>The Global Catalogue of Microorganisms (GCM) 10K type strain sequencing project: providing services to taxonomists for standard genome sequencing and annotation.</title>
        <authorList>
            <consortium name="The Broad Institute Genomics Platform"/>
            <consortium name="The Broad Institute Genome Sequencing Center for Infectious Disease"/>
            <person name="Wu L."/>
            <person name="Ma J."/>
        </authorList>
    </citation>
    <scope>NUCLEOTIDE SEQUENCE [LARGE SCALE GENOMIC DNA]</scope>
    <source>
        <strain evidence="4">JCM 17841</strain>
    </source>
</reference>
<keyword evidence="4" id="KW-1185">Reference proteome</keyword>
<evidence type="ECO:0008006" key="5">
    <source>
        <dbReference type="Google" id="ProtNLM"/>
    </source>
</evidence>
<gene>
    <name evidence="3" type="ORF">GCM10023172_29820</name>
</gene>
<organism evidence="3 4">
    <name type="scientific">Hymenobacter ginsengisoli</name>
    <dbReference type="NCBI Taxonomy" id="1051626"/>
    <lineage>
        <taxon>Bacteria</taxon>
        <taxon>Pseudomonadati</taxon>
        <taxon>Bacteroidota</taxon>
        <taxon>Cytophagia</taxon>
        <taxon>Cytophagales</taxon>
        <taxon>Hymenobacteraceae</taxon>
        <taxon>Hymenobacter</taxon>
    </lineage>
</organism>
<evidence type="ECO:0000313" key="4">
    <source>
        <dbReference type="Proteomes" id="UP001501243"/>
    </source>
</evidence>
<dbReference type="RefSeq" id="WP_208129649.1">
    <property type="nucleotide sequence ID" value="NZ_BAABGQ010000006.1"/>
</dbReference>
<feature type="chain" id="PRO_5046024237" description="Alpha/beta hydrolase" evidence="2">
    <location>
        <begin position="32"/>
        <end position="328"/>
    </location>
</feature>
<dbReference type="PROSITE" id="PS51257">
    <property type="entry name" value="PROKAR_LIPOPROTEIN"/>
    <property type="match status" value="1"/>
</dbReference>
<protein>
    <recommendedName>
        <fullName evidence="5">Alpha/beta hydrolase</fullName>
    </recommendedName>
</protein>
<proteinExistence type="predicted"/>
<feature type="region of interest" description="Disordered" evidence="1">
    <location>
        <begin position="309"/>
        <end position="328"/>
    </location>
</feature>
<sequence length="328" mass="34927">MPLRRLLRCAFPFLGLALGLLGGLASCQSYGDTAQAGPVAPPTGHYTGTLQVAGQPELRAQLEVRHPRPGHYDAELVLPQQAAFSFVADSLAFGDDTLRLARPGRPGETLALGHQGNFWRGTLRLDSVRYPLLLVRRGDPEPAVYRVRRDEVAGTTGPALLFSPADESLPGLGLALFATSGTALLAPSWADALARQGHTVLLLPAADTLAAPALANALALLRRTPGVDTARVGAWISGPPASLLPLFLAENTASRPAFVVVQNMPAPPLATRRDWRALAQHGHLLAIYDPSQPQADVAQARALLGRPRVHQASDGGLQKQVTDWLREK</sequence>
<evidence type="ECO:0000256" key="2">
    <source>
        <dbReference type="SAM" id="SignalP"/>
    </source>
</evidence>
<dbReference type="Proteomes" id="UP001501243">
    <property type="component" value="Unassembled WGS sequence"/>
</dbReference>
<comment type="caution">
    <text evidence="3">The sequence shown here is derived from an EMBL/GenBank/DDBJ whole genome shotgun (WGS) entry which is preliminary data.</text>
</comment>
<feature type="signal peptide" evidence="2">
    <location>
        <begin position="1"/>
        <end position="31"/>
    </location>
</feature>
<name>A0ABP8QIY6_9BACT</name>
<evidence type="ECO:0000313" key="3">
    <source>
        <dbReference type="EMBL" id="GAA4504028.1"/>
    </source>
</evidence>
<evidence type="ECO:0000256" key="1">
    <source>
        <dbReference type="SAM" id="MobiDB-lite"/>
    </source>
</evidence>